<dbReference type="PANTHER" id="PTHR19211">
    <property type="entry name" value="ATP-BINDING TRANSPORT PROTEIN-RELATED"/>
    <property type="match status" value="1"/>
</dbReference>
<dbReference type="Pfam" id="PF13091">
    <property type="entry name" value="PLDc_2"/>
    <property type="match status" value="2"/>
</dbReference>
<evidence type="ECO:0000256" key="18">
    <source>
        <dbReference type="ARBA" id="ARBA00022989"/>
    </source>
</evidence>
<keyword evidence="20" id="KW-0472">Membrane</keyword>
<dbReference type="SUPFAM" id="SSF53187">
    <property type="entry name" value="Zn-dependent exopeptidases"/>
    <property type="match status" value="1"/>
</dbReference>
<dbReference type="Gene3D" id="3.40.50.150">
    <property type="entry name" value="Vaccinia Virus protein VP39"/>
    <property type="match status" value="1"/>
</dbReference>
<evidence type="ECO:0000256" key="23">
    <source>
        <dbReference type="ARBA" id="ARBA00023264"/>
    </source>
</evidence>
<evidence type="ECO:0000256" key="25">
    <source>
        <dbReference type="ARBA" id="ARBA00031891"/>
    </source>
</evidence>
<keyword evidence="16" id="KW-0067">ATP-binding</keyword>
<dbReference type="OrthoDB" id="6593433at2759"/>
<comment type="pathway">
    <text evidence="24">Amino-acid biosynthesis.</text>
</comment>
<dbReference type="Pfam" id="PF00005">
    <property type="entry name" value="ABC_tran"/>
    <property type="match status" value="2"/>
</dbReference>
<evidence type="ECO:0000256" key="15">
    <source>
        <dbReference type="ARBA" id="ARBA00022833"/>
    </source>
</evidence>
<feature type="compositionally biased region" description="Polar residues" evidence="26">
    <location>
        <begin position="1636"/>
        <end position="1649"/>
    </location>
</feature>
<dbReference type="PROSITE" id="PS00092">
    <property type="entry name" value="N6_MTASE"/>
    <property type="match status" value="1"/>
</dbReference>
<feature type="region of interest" description="Disordered" evidence="26">
    <location>
        <begin position="1636"/>
        <end position="1673"/>
    </location>
</feature>
<dbReference type="InterPro" id="IPR002052">
    <property type="entry name" value="DNA_methylase_N6_adenine_CS"/>
</dbReference>
<dbReference type="Proteomes" id="UP000823405">
    <property type="component" value="Unassembled WGS sequence"/>
</dbReference>
<evidence type="ECO:0000256" key="5">
    <source>
        <dbReference type="ARBA" id="ARBA00022516"/>
    </source>
</evidence>
<keyword evidence="21" id="KW-0457">Lysine biosynthesis</keyword>
<keyword evidence="5" id="KW-0444">Lipid biosynthesis</keyword>
<evidence type="ECO:0000256" key="4">
    <source>
        <dbReference type="ARBA" id="ARBA00022475"/>
    </source>
</evidence>
<dbReference type="SMART" id="SM00155">
    <property type="entry name" value="PLDc"/>
    <property type="match status" value="2"/>
</dbReference>
<keyword evidence="18" id="KW-1133">Transmembrane helix</keyword>
<evidence type="ECO:0000256" key="22">
    <source>
        <dbReference type="ARBA" id="ARBA00023209"/>
    </source>
</evidence>
<dbReference type="GO" id="GO:0032049">
    <property type="term" value="P:cardiolipin biosynthetic process"/>
    <property type="evidence" value="ECO:0007669"/>
    <property type="project" value="InterPro"/>
</dbReference>
<dbReference type="InterPro" id="IPR001736">
    <property type="entry name" value="PLipase_D/transphosphatidylase"/>
</dbReference>
<evidence type="ECO:0000256" key="1">
    <source>
        <dbReference type="ARBA" id="ARBA00004236"/>
    </source>
</evidence>
<feature type="compositionally biased region" description="Basic and acidic residues" evidence="26">
    <location>
        <begin position="1650"/>
        <end position="1664"/>
    </location>
</feature>
<evidence type="ECO:0000256" key="9">
    <source>
        <dbReference type="ARBA" id="ARBA00022691"/>
    </source>
</evidence>
<dbReference type="SMART" id="SM00382">
    <property type="entry name" value="AAA"/>
    <property type="match status" value="2"/>
</dbReference>
<dbReference type="InterPro" id="IPR003439">
    <property type="entry name" value="ABC_transporter-like_ATP-bd"/>
</dbReference>
<evidence type="ECO:0000313" key="30">
    <source>
        <dbReference type="Proteomes" id="UP000823405"/>
    </source>
</evidence>
<keyword evidence="30" id="KW-1185">Reference proteome</keyword>
<dbReference type="InterPro" id="IPR022924">
    <property type="entry name" value="Cardiolipin_synthase"/>
</dbReference>
<dbReference type="GO" id="GO:0019877">
    <property type="term" value="P:diaminopimelate biosynthetic process"/>
    <property type="evidence" value="ECO:0007669"/>
    <property type="project" value="UniProtKB-KW"/>
</dbReference>
<dbReference type="SUPFAM" id="SSF53335">
    <property type="entry name" value="S-adenosyl-L-methionine-dependent methyltransferases"/>
    <property type="match status" value="1"/>
</dbReference>
<keyword evidence="19" id="KW-0443">Lipid metabolism</keyword>
<dbReference type="InterPro" id="IPR005941">
    <property type="entry name" value="DapE_proteobac"/>
</dbReference>
<dbReference type="PROSITE" id="PS50893">
    <property type="entry name" value="ABC_TRANSPORTER_2"/>
    <property type="match status" value="2"/>
</dbReference>
<evidence type="ECO:0000256" key="13">
    <source>
        <dbReference type="ARBA" id="ARBA00022741"/>
    </source>
</evidence>
<evidence type="ECO:0000256" key="24">
    <source>
        <dbReference type="ARBA" id="ARBA00029440"/>
    </source>
</evidence>
<dbReference type="NCBIfam" id="TIGR03533">
    <property type="entry name" value="L3_gln_methyl"/>
    <property type="match status" value="1"/>
</dbReference>
<dbReference type="NCBIfam" id="TIGR01246">
    <property type="entry name" value="dapE_proteo"/>
    <property type="match status" value="1"/>
</dbReference>
<feature type="domain" description="ABC transporter" evidence="28">
    <location>
        <begin position="1104"/>
        <end position="1348"/>
    </location>
</feature>
<dbReference type="Gene3D" id="1.10.8.10">
    <property type="entry name" value="DNA helicase RuvA subunit, C-terminal domain"/>
    <property type="match status" value="1"/>
</dbReference>
<keyword evidence="17" id="KW-0220">Diaminopimelate biosynthesis</keyword>
<dbReference type="HAMAP" id="MF_01690">
    <property type="entry name" value="DapE"/>
    <property type="match status" value="1"/>
</dbReference>
<dbReference type="GO" id="GO:0003676">
    <property type="term" value="F:nucleic acid binding"/>
    <property type="evidence" value="ECO:0007669"/>
    <property type="project" value="InterPro"/>
</dbReference>
<keyword evidence="4" id="KW-1003">Cell membrane</keyword>
<dbReference type="InterPro" id="IPR017871">
    <property type="entry name" value="ABC_transporter-like_CS"/>
</dbReference>
<dbReference type="PROSITE" id="PS00211">
    <property type="entry name" value="ABC_TRANSPORTER_1"/>
    <property type="match status" value="2"/>
</dbReference>
<evidence type="ECO:0000256" key="17">
    <source>
        <dbReference type="ARBA" id="ARBA00022915"/>
    </source>
</evidence>
<dbReference type="SUPFAM" id="SSF55031">
    <property type="entry name" value="Bacterial exopeptidase dimerisation domain"/>
    <property type="match status" value="1"/>
</dbReference>
<dbReference type="Pfam" id="PF07687">
    <property type="entry name" value="M20_dimer"/>
    <property type="match status" value="1"/>
</dbReference>
<dbReference type="InterPro" id="IPR027417">
    <property type="entry name" value="P-loop_NTPase"/>
</dbReference>
<dbReference type="InterPro" id="IPR007848">
    <property type="entry name" value="Small_mtfrase_dom"/>
</dbReference>
<name>A0A9P6RPP9_9FUNG</name>
<evidence type="ECO:0000256" key="16">
    <source>
        <dbReference type="ARBA" id="ARBA00022840"/>
    </source>
</evidence>
<dbReference type="GO" id="GO:0009014">
    <property type="term" value="F:succinyl-diaminopimelate desuccinylase activity"/>
    <property type="evidence" value="ECO:0007669"/>
    <property type="project" value="InterPro"/>
</dbReference>
<dbReference type="Gene3D" id="3.30.870.10">
    <property type="entry name" value="Endonuclease Chain A"/>
    <property type="match status" value="2"/>
</dbReference>
<evidence type="ECO:0000256" key="14">
    <source>
        <dbReference type="ARBA" id="ARBA00022801"/>
    </source>
</evidence>
<dbReference type="InterPro" id="IPR003593">
    <property type="entry name" value="AAA+_ATPase"/>
</dbReference>
<dbReference type="GO" id="GO:0005886">
    <property type="term" value="C:plasma membrane"/>
    <property type="evidence" value="ECO:0007669"/>
    <property type="project" value="UniProtKB-SubCell"/>
</dbReference>
<evidence type="ECO:0000256" key="7">
    <source>
        <dbReference type="ARBA" id="ARBA00022605"/>
    </source>
</evidence>
<dbReference type="InterPro" id="IPR025202">
    <property type="entry name" value="PLD-like_dom"/>
</dbReference>
<dbReference type="InterPro" id="IPR004556">
    <property type="entry name" value="HemK-like"/>
</dbReference>
<dbReference type="FunFam" id="3.40.630.10:FF:000005">
    <property type="entry name" value="Succinyl-diaminopimelate desuccinylase"/>
    <property type="match status" value="1"/>
</dbReference>
<dbReference type="GO" id="GO:0008808">
    <property type="term" value="F:cardiolipin synthase activity"/>
    <property type="evidence" value="ECO:0007669"/>
    <property type="project" value="InterPro"/>
</dbReference>
<dbReference type="SUPFAM" id="SSF56024">
    <property type="entry name" value="Phospholipase D/nuclease"/>
    <property type="match status" value="2"/>
</dbReference>
<keyword evidence="7" id="KW-0028">Amino-acid biosynthesis</keyword>
<dbReference type="InterPro" id="IPR011650">
    <property type="entry name" value="Peptidase_M20_dimer"/>
</dbReference>
<evidence type="ECO:0000259" key="27">
    <source>
        <dbReference type="PROSITE" id="PS50035"/>
    </source>
</evidence>
<feature type="domain" description="PLD phosphodiesterase" evidence="27">
    <location>
        <begin position="1024"/>
        <end position="1051"/>
    </location>
</feature>
<protein>
    <recommendedName>
        <fullName evidence="3">Succinyl-diaminopimelate desuccinylase</fullName>
    </recommendedName>
    <alternativeName>
        <fullName evidence="25">N-succinyl-LL-2,6-diaminoheptanedioate amidohydrolase</fullName>
    </alternativeName>
</protein>
<sequence>MSITLALAEELIARASVTPNDAGCQALIATRLKQVGFVCETITAGETTNLWAVRRGVAAEAGKLLVFAGHTDVVPPGPLHEWLSPPFTPTQRDGILYGRGAVDMKTSLAAFVVAAEEFVEAHPAHTGSLAFLLTSDEEGPATDGTVKVVEHLQTRGERLDYCIVGEPTSGKQLGDTLKNGRRGSLSGTLTVFGRQGHIAYPQCNPVHLLAPVLAQLVATEWDRGNEYFPPTSWQISNIHAGVGATNVTPGKVTVDFNFRFSTASTADTLKQRVHAMLDAHGLKEGKEYTIDWQLSGEPFLTPSGALSNALMQAIKHETGVQAELSTTGGTSDGRFIARICDQVIEFGPSNQSIHQINEKTHPMQPPFLTVRDLLRYAVSRFNQAKLSFGHGSTNAYDEAAYLILHTLHLPLDMLAPFLDAHLLETEIATLLQVLERRVNERVPAAYITREAWLHGYPFYVDERVIVPRSLIAELLQERFAPWLDQTQPVETVLDLCTGSGCLAILAAETFSEAKVDAVDLSADALAVAQRNVATYKLNARLNLYQGDLYAPLPAPRRYDLIIANPPYVNEASMHELPAEYQHEPRLALAGGGDGMDIVRRIVAGARQWLTPHGMLIIETGHERAYAEAAFSTLNLNWLTTSAGDDFLLGVLAAFHAIRHARTSQGAVAWAVSLVAAPYLTLIPYLFLGHSRFTGYVNARRLCNRQMRRQASQKIAPSALDQRPEHHSTDGLNQNTLTALTKLAQMPFTEGNQVRLLINGAATFAAIFAALERATHYVMVQFFVVRDDRLGRQLKDILLDKAATGVRVYFLYDGIGSYELPRQYTDSLKAGGVEVYQFAARRFLNRFQLNFRNHRKLVVVDGERAFIGGHNVGVEYLGEEPPLSPWRDTHIDILGPAVKDIQAVFIEDWYWATQQFPVLEPAKSCAPLAADMHCLVMPSGPADPSETYLLFCIELINTARQRIWISTPYFVPDEALFAALRLAVLRGLDVRILIPACSDHAVVFEASTLYAYDAVRAGIKVWRYRPGFVHQKVLLIDETAAAIGSANLDHRSFRLNFELMLLTLDSTFATAVNKMLKADFASAETVELAEYTRTPAWRRTCIGMIRFDQFTLARGVKPLFEKTSFTLNPGEKAGLVGANGAGKSSLFAVLRGTLQADAGDASWPLSWRIAHVAQETPATERSALDYTLDGDTVLREIEAQIAHAHAAHDGLAEGNAHAAFADADGYTAPARAQALLLGLGFTLAQTQQSVAHFSGGWRMRLNLAQALMCRSDLLLLDEPTNHLDLDAIVWLEDWLNRYTGTLIVISHDREFLDAVCASTLHIDQQQITRYGGNYSQFELLRAQQLNLQQSAYDKQQRNIAHLQSFISRFKAKASKARQAQSRVKALEKMEQIASVQTASPFSFSFRTAGTAPNPMLTLDDVQCGYRSASRDVAIVNDLTLSIQNGQRIGLLGANGQGKSTLVKTLAGVLPPLVGNMHTGKGLRIGYFAQHQLETLRDADSPLQHLIRLAPEAREQELRSFLGSFNFSGNTAISPIAPFSGGEKARLALALMIWLKPNLLLLDEPTNHLDLETREALTLALAQFDGTLIVVSHDRHLLRAVCDQFMLVANHRLQPFDGDLDDYRAWLLRDAAAKRSLNNNRDTRVQTSNNPAERKAERRAQADRRQQAIQSKKPLQQRITQLEKVLQRLGKEKNLIDAELADPKSYESAHKVRLADALKRQAEIAAQLAETESAWLNEQAALEQLEG</sequence>
<evidence type="ECO:0000259" key="28">
    <source>
        <dbReference type="PROSITE" id="PS50893"/>
    </source>
</evidence>
<comment type="similarity">
    <text evidence="2">Belongs to the peptidase M20A family. DapE subfamily.</text>
</comment>
<evidence type="ECO:0000313" key="29">
    <source>
        <dbReference type="EMBL" id="KAG0323239.1"/>
    </source>
</evidence>
<evidence type="ECO:0000256" key="26">
    <source>
        <dbReference type="SAM" id="MobiDB-lite"/>
    </source>
</evidence>
<organism evidence="29 30">
    <name type="scientific">Linnemannia gamsii</name>
    <dbReference type="NCBI Taxonomy" id="64522"/>
    <lineage>
        <taxon>Eukaryota</taxon>
        <taxon>Fungi</taxon>
        <taxon>Fungi incertae sedis</taxon>
        <taxon>Mucoromycota</taxon>
        <taxon>Mortierellomycotina</taxon>
        <taxon>Mortierellomycetes</taxon>
        <taxon>Mortierellales</taxon>
        <taxon>Mortierellaceae</taxon>
        <taxon>Linnemannia</taxon>
    </lineage>
</organism>
<dbReference type="GO" id="GO:0016887">
    <property type="term" value="F:ATP hydrolysis activity"/>
    <property type="evidence" value="ECO:0007669"/>
    <property type="project" value="InterPro"/>
</dbReference>
<keyword evidence="9" id="KW-0949">S-adenosyl-L-methionine</keyword>
<evidence type="ECO:0000256" key="3">
    <source>
        <dbReference type="ARBA" id="ARBA00022391"/>
    </source>
</evidence>
<evidence type="ECO:0000256" key="2">
    <source>
        <dbReference type="ARBA" id="ARBA00006746"/>
    </source>
</evidence>
<evidence type="ECO:0000256" key="11">
    <source>
        <dbReference type="ARBA" id="ARBA00022723"/>
    </source>
</evidence>
<dbReference type="PROSITE" id="PS50035">
    <property type="entry name" value="PLD"/>
    <property type="match status" value="2"/>
</dbReference>
<keyword evidence="23" id="KW-1208">Phospholipid metabolism</keyword>
<dbReference type="NCBIfam" id="NF009557">
    <property type="entry name" value="PRK13009.1"/>
    <property type="match status" value="1"/>
</dbReference>
<dbReference type="HAMAP" id="MF_02125">
    <property type="entry name" value="L3_methyltr_PrmB"/>
    <property type="match status" value="1"/>
</dbReference>
<gene>
    <name evidence="29" type="ORF">BGZ97_011772</name>
</gene>
<dbReference type="Pfam" id="PF12848">
    <property type="entry name" value="ABC_tran_Xtn"/>
    <property type="match status" value="1"/>
</dbReference>
<dbReference type="CDD" id="cd03891">
    <property type="entry name" value="M20_DapE_proteobac"/>
    <property type="match status" value="1"/>
</dbReference>
<dbReference type="GO" id="GO:0005524">
    <property type="term" value="F:ATP binding"/>
    <property type="evidence" value="ECO:0007669"/>
    <property type="project" value="UniProtKB-KW"/>
</dbReference>
<dbReference type="Gene3D" id="3.40.50.300">
    <property type="entry name" value="P-loop containing nucleotide triphosphate hydrolases"/>
    <property type="match status" value="2"/>
</dbReference>
<dbReference type="InterPro" id="IPR050611">
    <property type="entry name" value="ABCF"/>
</dbReference>
<feature type="domain" description="ABC transporter" evidence="28">
    <location>
        <begin position="1415"/>
        <end position="1633"/>
    </location>
</feature>
<dbReference type="Pfam" id="PF05175">
    <property type="entry name" value="MTS"/>
    <property type="match status" value="1"/>
</dbReference>
<dbReference type="GO" id="GO:0046872">
    <property type="term" value="F:metal ion binding"/>
    <property type="evidence" value="ECO:0007669"/>
    <property type="project" value="UniProtKB-KW"/>
</dbReference>
<dbReference type="FunFam" id="3.40.50.300:FF:000011">
    <property type="entry name" value="Putative ABC transporter ATP-binding component"/>
    <property type="match status" value="1"/>
</dbReference>
<dbReference type="NCBIfam" id="TIGR04265">
    <property type="entry name" value="bac_cardiolipin"/>
    <property type="match status" value="1"/>
</dbReference>
<dbReference type="CDD" id="cd03221">
    <property type="entry name" value="ABCF_EF-3"/>
    <property type="match status" value="2"/>
</dbReference>
<evidence type="ECO:0000256" key="10">
    <source>
        <dbReference type="ARBA" id="ARBA00022692"/>
    </source>
</evidence>
<proteinExistence type="inferred from homology"/>
<dbReference type="GO" id="GO:0036009">
    <property type="term" value="F:protein-glutamine N-methyltransferase activity"/>
    <property type="evidence" value="ECO:0007669"/>
    <property type="project" value="InterPro"/>
</dbReference>
<keyword evidence="15" id="KW-0862">Zinc</keyword>
<keyword evidence="11" id="KW-0479">Metal-binding</keyword>
<evidence type="ECO:0000256" key="12">
    <source>
        <dbReference type="ARBA" id="ARBA00022737"/>
    </source>
</evidence>
<dbReference type="Gene3D" id="3.40.630.10">
    <property type="entry name" value="Zn peptidases"/>
    <property type="match status" value="2"/>
</dbReference>
<evidence type="ECO:0000256" key="21">
    <source>
        <dbReference type="ARBA" id="ARBA00023154"/>
    </source>
</evidence>
<dbReference type="InterPro" id="IPR002933">
    <property type="entry name" value="Peptidase_M20"/>
</dbReference>
<dbReference type="InterPro" id="IPR017127">
    <property type="entry name" value="Ribosome_uL3_MTase"/>
</dbReference>
<keyword evidence="12" id="KW-0677">Repeat</keyword>
<evidence type="ECO:0000256" key="19">
    <source>
        <dbReference type="ARBA" id="ARBA00023098"/>
    </source>
</evidence>
<comment type="caution">
    <text evidence="29">The sequence shown here is derived from an EMBL/GenBank/DDBJ whole genome shotgun (WGS) entry which is preliminary data.</text>
</comment>
<dbReference type="PANTHER" id="PTHR19211:SF14">
    <property type="entry name" value="ATP-BINDING CASSETTE SUB-FAMILY F MEMBER 1"/>
    <property type="match status" value="1"/>
</dbReference>
<comment type="subcellular location">
    <subcellularLocation>
        <location evidence="1">Cell membrane</location>
    </subcellularLocation>
</comment>
<keyword evidence="6" id="KW-0489">Methyltransferase</keyword>
<evidence type="ECO:0000256" key="6">
    <source>
        <dbReference type="ARBA" id="ARBA00022603"/>
    </source>
</evidence>
<keyword evidence="13" id="KW-0547">Nucleotide-binding</keyword>
<evidence type="ECO:0000256" key="20">
    <source>
        <dbReference type="ARBA" id="ARBA00023136"/>
    </source>
</evidence>
<dbReference type="InterPro" id="IPR029063">
    <property type="entry name" value="SAM-dependent_MTases_sf"/>
</dbReference>
<keyword evidence="10" id="KW-0812">Transmembrane</keyword>
<keyword evidence="22" id="KW-0594">Phospholipid biosynthesis</keyword>
<dbReference type="GO" id="GO:0009089">
    <property type="term" value="P:lysine biosynthetic process via diaminopimelate"/>
    <property type="evidence" value="ECO:0007669"/>
    <property type="project" value="InterPro"/>
</dbReference>
<evidence type="ECO:0000256" key="8">
    <source>
        <dbReference type="ARBA" id="ARBA00022679"/>
    </source>
</evidence>
<keyword evidence="8" id="KW-0808">Transferase</keyword>
<dbReference type="EMBL" id="JAAAIN010000007">
    <property type="protein sequence ID" value="KAG0323239.1"/>
    <property type="molecule type" value="Genomic_DNA"/>
</dbReference>
<accession>A0A9P6RPP9</accession>
<reference evidence="29" key="1">
    <citation type="journal article" date="2020" name="Fungal Divers.">
        <title>Resolving the Mortierellaceae phylogeny through synthesis of multi-gene phylogenetics and phylogenomics.</title>
        <authorList>
            <person name="Vandepol N."/>
            <person name="Liber J."/>
            <person name="Desiro A."/>
            <person name="Na H."/>
            <person name="Kennedy M."/>
            <person name="Barry K."/>
            <person name="Grigoriev I.V."/>
            <person name="Miller A.N."/>
            <person name="O'Donnell K."/>
            <person name="Stajich J.E."/>
            <person name="Bonito G."/>
        </authorList>
    </citation>
    <scope>NUCLEOTIDE SEQUENCE</scope>
    <source>
        <strain evidence="29">NVP60</strain>
    </source>
</reference>
<dbReference type="SUPFAM" id="SSF52540">
    <property type="entry name" value="P-loop containing nucleoside triphosphate hydrolases"/>
    <property type="match status" value="2"/>
</dbReference>
<keyword evidence="14" id="KW-0378">Hydrolase</keyword>
<feature type="domain" description="PLD phosphodiesterase" evidence="27">
    <location>
        <begin position="848"/>
        <end position="875"/>
    </location>
</feature>
<dbReference type="GO" id="GO:0032259">
    <property type="term" value="P:methylation"/>
    <property type="evidence" value="ECO:0007669"/>
    <property type="project" value="UniProtKB-KW"/>
</dbReference>
<dbReference type="CDD" id="cd02440">
    <property type="entry name" value="AdoMet_MTases"/>
    <property type="match status" value="1"/>
</dbReference>
<dbReference type="InterPro" id="IPR032781">
    <property type="entry name" value="ABC_tran_Xtn"/>
</dbReference>
<dbReference type="NCBIfam" id="TIGR00536">
    <property type="entry name" value="hemK_fam"/>
    <property type="match status" value="1"/>
</dbReference>
<dbReference type="FunFam" id="3.40.50.300:FF:002053">
    <property type="entry name" value="ABC transporter ATP-binding protein"/>
    <property type="match status" value="1"/>
</dbReference>
<dbReference type="InterPro" id="IPR036264">
    <property type="entry name" value="Bact_exopeptidase_dim_dom"/>
</dbReference>
<dbReference type="Pfam" id="PF01546">
    <property type="entry name" value="Peptidase_M20"/>
    <property type="match status" value="1"/>
</dbReference>
<dbReference type="FunFam" id="3.30.870.10:FF:000014">
    <property type="entry name" value="Cardiolipin synthase"/>
    <property type="match status" value="1"/>
</dbReference>